<evidence type="ECO:0000313" key="18">
    <source>
        <dbReference type="Proteomes" id="UP000003571"/>
    </source>
</evidence>
<evidence type="ECO:0000259" key="16">
    <source>
        <dbReference type="PROSITE" id="PS51747"/>
    </source>
</evidence>
<comment type="caution">
    <text evidence="17">The sequence shown here is derived from an EMBL/GenBank/DDBJ whole genome shotgun (WGS) entry which is preliminary data.</text>
</comment>
<dbReference type="PROSITE" id="PS51747">
    <property type="entry name" value="CYT_DCMP_DEAMINASES_2"/>
    <property type="match status" value="1"/>
</dbReference>
<evidence type="ECO:0000256" key="7">
    <source>
        <dbReference type="ARBA" id="ARBA00022801"/>
    </source>
</evidence>
<feature type="binding site" evidence="14">
    <location>
        <position position="86"/>
    </location>
    <ligand>
        <name>Zn(2+)</name>
        <dbReference type="ChEBI" id="CHEBI:29105"/>
        <note>catalytic</note>
    </ligand>
</feature>
<dbReference type="PANTHER" id="PTHR11644">
    <property type="entry name" value="CYTIDINE DEAMINASE"/>
    <property type="match status" value="1"/>
</dbReference>
<keyword evidence="6 14" id="KW-0479">Metal-binding</keyword>
<dbReference type="Pfam" id="PF00383">
    <property type="entry name" value="dCMP_cyt_deam_1"/>
    <property type="match status" value="1"/>
</dbReference>
<dbReference type="InterPro" id="IPR050202">
    <property type="entry name" value="Cyt/Deoxycyt_deaminase"/>
</dbReference>
<feature type="domain" description="CMP/dCMP-type deaminase" evidence="16">
    <location>
        <begin position="1"/>
        <end position="127"/>
    </location>
</feature>
<evidence type="ECO:0000256" key="14">
    <source>
        <dbReference type="PIRSR" id="PIRSR606262-3"/>
    </source>
</evidence>
<dbReference type="OrthoDB" id="9795347at2"/>
<evidence type="ECO:0000256" key="4">
    <source>
        <dbReference type="ARBA" id="ARBA00012783"/>
    </source>
</evidence>
<dbReference type="GO" id="GO:0005829">
    <property type="term" value="C:cytosol"/>
    <property type="evidence" value="ECO:0007669"/>
    <property type="project" value="TreeGrafter"/>
</dbReference>
<dbReference type="GO" id="GO:0042802">
    <property type="term" value="F:identical protein binding"/>
    <property type="evidence" value="ECO:0007669"/>
    <property type="project" value="UniProtKB-ARBA"/>
</dbReference>
<dbReference type="GO" id="GO:0072527">
    <property type="term" value="P:pyrimidine-containing compound metabolic process"/>
    <property type="evidence" value="ECO:0007669"/>
    <property type="project" value="UniProtKB-ARBA"/>
</dbReference>
<reference evidence="17 18" key="1">
    <citation type="submission" date="2011-09" db="EMBL/GenBank/DDBJ databases">
        <title>The draft genome of Treponema saccharophilum DSM 2985.</title>
        <authorList>
            <consortium name="US DOE Joint Genome Institute (JGI-PGF)"/>
            <person name="Lucas S."/>
            <person name="Copeland A."/>
            <person name="Lapidus A."/>
            <person name="Glavina del Rio T."/>
            <person name="Dalin E."/>
            <person name="Tice H."/>
            <person name="Bruce D."/>
            <person name="Goodwin L."/>
            <person name="Pitluck S."/>
            <person name="Peters L."/>
            <person name="Kyrpides N."/>
            <person name="Mavromatis K."/>
            <person name="Ivanova N."/>
            <person name="Markowitz V."/>
            <person name="Cheng J.-F."/>
            <person name="Hugenholtz P."/>
            <person name="Woyke T."/>
            <person name="Wu D."/>
            <person name="Gronow S."/>
            <person name="Wellnitz S."/>
            <person name="Brambilla E."/>
            <person name="Klenk H.-P."/>
            <person name="Eisen J.A."/>
        </authorList>
    </citation>
    <scope>NUCLEOTIDE SEQUENCE [LARGE SCALE GENOMIC DNA]</scope>
    <source>
        <strain evidence="17 18">DSM 2985</strain>
    </source>
</reference>
<dbReference type="Gene3D" id="3.40.140.10">
    <property type="entry name" value="Cytidine Deaminase, domain 2"/>
    <property type="match status" value="1"/>
</dbReference>
<dbReference type="GO" id="GO:0055086">
    <property type="term" value="P:nucleobase-containing small molecule metabolic process"/>
    <property type="evidence" value="ECO:0007669"/>
    <property type="project" value="UniProtKB-ARBA"/>
</dbReference>
<keyword evidence="18" id="KW-1185">Reference proteome</keyword>
<dbReference type="InterPro" id="IPR002125">
    <property type="entry name" value="CMP_dCMP_dom"/>
</dbReference>
<evidence type="ECO:0000256" key="9">
    <source>
        <dbReference type="ARBA" id="ARBA00032005"/>
    </source>
</evidence>
<comment type="function">
    <text evidence="2 15">This enzyme scavenges exogenous and endogenous cytidine and 2'-deoxycytidine for UMP synthesis.</text>
</comment>
<evidence type="ECO:0000256" key="2">
    <source>
        <dbReference type="ARBA" id="ARBA00003949"/>
    </source>
</evidence>
<evidence type="ECO:0000256" key="5">
    <source>
        <dbReference type="ARBA" id="ARBA00018266"/>
    </source>
</evidence>
<comment type="cofactor">
    <cofactor evidence="1 14 15">
        <name>Zn(2+)</name>
        <dbReference type="ChEBI" id="CHEBI:29105"/>
    </cofactor>
</comment>
<dbReference type="GO" id="GO:0008270">
    <property type="term" value="F:zinc ion binding"/>
    <property type="evidence" value="ECO:0007669"/>
    <property type="project" value="UniProtKB-UniRule"/>
</dbReference>
<feature type="binding site" evidence="14">
    <location>
        <position position="53"/>
    </location>
    <ligand>
        <name>Zn(2+)</name>
        <dbReference type="ChEBI" id="CHEBI:29105"/>
        <note>catalytic</note>
    </ligand>
</feature>
<dbReference type="EMBL" id="AGRW01000055">
    <property type="protein sequence ID" value="EIC00525.1"/>
    <property type="molecule type" value="Genomic_DNA"/>
</dbReference>
<evidence type="ECO:0000256" key="12">
    <source>
        <dbReference type="PIRSR" id="PIRSR606262-1"/>
    </source>
</evidence>
<dbReference type="NCBIfam" id="NF004064">
    <property type="entry name" value="PRK05578.1"/>
    <property type="match status" value="1"/>
</dbReference>
<gene>
    <name evidence="17" type="ORF">TresaDRAFT_0619</name>
</gene>
<feature type="binding site" evidence="13">
    <location>
        <begin position="42"/>
        <end position="48"/>
    </location>
    <ligand>
        <name>substrate</name>
    </ligand>
</feature>
<dbReference type="STRING" id="907348.TresaDRAFT_0619"/>
<accession>H7EPX4</accession>
<dbReference type="PATRIC" id="fig|907348.3.peg.3039"/>
<comment type="similarity">
    <text evidence="3 15">Belongs to the cytidine and deoxycytidylate deaminase family.</text>
</comment>
<evidence type="ECO:0000256" key="3">
    <source>
        <dbReference type="ARBA" id="ARBA00006576"/>
    </source>
</evidence>
<dbReference type="AlphaFoldDB" id="H7EPX4"/>
<dbReference type="PANTHER" id="PTHR11644:SF2">
    <property type="entry name" value="CYTIDINE DEAMINASE"/>
    <property type="match status" value="1"/>
</dbReference>
<comment type="catalytic activity">
    <reaction evidence="10 15">
        <text>2'-deoxycytidine + H2O + H(+) = 2'-deoxyuridine + NH4(+)</text>
        <dbReference type="Rhea" id="RHEA:13433"/>
        <dbReference type="ChEBI" id="CHEBI:15377"/>
        <dbReference type="ChEBI" id="CHEBI:15378"/>
        <dbReference type="ChEBI" id="CHEBI:15698"/>
        <dbReference type="ChEBI" id="CHEBI:16450"/>
        <dbReference type="ChEBI" id="CHEBI:28938"/>
        <dbReference type="EC" id="3.5.4.5"/>
    </reaction>
</comment>
<comment type="catalytic activity">
    <reaction evidence="11 15">
        <text>cytidine + H2O + H(+) = uridine + NH4(+)</text>
        <dbReference type="Rhea" id="RHEA:16069"/>
        <dbReference type="ChEBI" id="CHEBI:15377"/>
        <dbReference type="ChEBI" id="CHEBI:15378"/>
        <dbReference type="ChEBI" id="CHEBI:16704"/>
        <dbReference type="ChEBI" id="CHEBI:17562"/>
        <dbReference type="ChEBI" id="CHEBI:28938"/>
        <dbReference type="EC" id="3.5.4.5"/>
    </reaction>
</comment>
<evidence type="ECO:0000256" key="13">
    <source>
        <dbReference type="PIRSR" id="PIRSR606262-2"/>
    </source>
</evidence>
<protein>
    <recommendedName>
        <fullName evidence="5 15">Cytidine deaminase</fullName>
        <ecNumber evidence="4 15">3.5.4.5</ecNumber>
    </recommendedName>
    <alternativeName>
        <fullName evidence="9 15">Cytidine aminohydrolase</fullName>
    </alternativeName>
</protein>
<keyword evidence="7 15" id="KW-0378">Hydrolase</keyword>
<dbReference type="SUPFAM" id="SSF53927">
    <property type="entry name" value="Cytidine deaminase-like"/>
    <property type="match status" value="1"/>
</dbReference>
<dbReference type="InterPro" id="IPR006262">
    <property type="entry name" value="Cyt_deam_tetra"/>
</dbReference>
<evidence type="ECO:0000256" key="6">
    <source>
        <dbReference type="ARBA" id="ARBA00022723"/>
    </source>
</evidence>
<dbReference type="PROSITE" id="PS00903">
    <property type="entry name" value="CYT_DCMP_DEAMINASES_1"/>
    <property type="match status" value="1"/>
</dbReference>
<sequence>MTDKELVEMALDARKNAYTPYSKYQVGAALLCDDGTVFTGCNIESASYPCGICGERTAMSKAISEGHIKFTKIAIAGSSEKICTPCGMCRQFMYEFNPNLEVLCSDNAGKFEKHTLADLLSCGFGSSSM</sequence>
<dbReference type="EC" id="3.5.4.5" evidence="4 15"/>
<dbReference type="FunFam" id="3.40.140.10:FF:000008">
    <property type="entry name" value="Cytidine deaminase"/>
    <property type="match status" value="1"/>
</dbReference>
<evidence type="ECO:0000256" key="10">
    <source>
        <dbReference type="ARBA" id="ARBA00049252"/>
    </source>
</evidence>
<keyword evidence="8 14" id="KW-0862">Zinc</keyword>
<feature type="binding site" evidence="14">
    <location>
        <position position="89"/>
    </location>
    <ligand>
        <name>Zn(2+)</name>
        <dbReference type="ChEBI" id="CHEBI:29105"/>
        <note>catalytic</note>
    </ligand>
</feature>
<dbReference type="Proteomes" id="UP000003571">
    <property type="component" value="Unassembled WGS sequence"/>
</dbReference>
<evidence type="ECO:0000256" key="11">
    <source>
        <dbReference type="ARBA" id="ARBA00049558"/>
    </source>
</evidence>
<organism evidence="17 18">
    <name type="scientific">Treponema saccharophilum DSM 2985</name>
    <dbReference type="NCBI Taxonomy" id="907348"/>
    <lineage>
        <taxon>Bacteria</taxon>
        <taxon>Pseudomonadati</taxon>
        <taxon>Spirochaetota</taxon>
        <taxon>Spirochaetia</taxon>
        <taxon>Spirochaetales</taxon>
        <taxon>Treponemataceae</taxon>
        <taxon>Treponema</taxon>
    </lineage>
</organism>
<dbReference type="GO" id="GO:0004126">
    <property type="term" value="F:cytidine deaminase activity"/>
    <property type="evidence" value="ECO:0007669"/>
    <property type="project" value="UniProtKB-UniRule"/>
</dbReference>
<evidence type="ECO:0000313" key="17">
    <source>
        <dbReference type="EMBL" id="EIC00525.1"/>
    </source>
</evidence>
<evidence type="ECO:0000256" key="8">
    <source>
        <dbReference type="ARBA" id="ARBA00022833"/>
    </source>
</evidence>
<dbReference type="InterPro" id="IPR016193">
    <property type="entry name" value="Cytidine_deaminase-like"/>
</dbReference>
<name>H7EPX4_9SPIR</name>
<dbReference type="RefSeq" id="WP_002706775.1">
    <property type="nucleotide sequence ID" value="NZ_AGRW01000055.1"/>
</dbReference>
<evidence type="ECO:0000256" key="15">
    <source>
        <dbReference type="RuleBase" id="RU364006"/>
    </source>
</evidence>
<dbReference type="NCBIfam" id="TIGR01354">
    <property type="entry name" value="cyt_deam_tetra"/>
    <property type="match status" value="1"/>
</dbReference>
<dbReference type="eggNOG" id="COG0295">
    <property type="taxonomic scope" value="Bacteria"/>
</dbReference>
<proteinExistence type="inferred from homology"/>
<dbReference type="CDD" id="cd01283">
    <property type="entry name" value="cytidine_deaminase"/>
    <property type="match status" value="1"/>
</dbReference>
<evidence type="ECO:0000256" key="1">
    <source>
        <dbReference type="ARBA" id="ARBA00001947"/>
    </source>
</evidence>
<feature type="active site" description="Proton donor" evidence="12">
    <location>
        <position position="55"/>
    </location>
</feature>
<dbReference type="InterPro" id="IPR016192">
    <property type="entry name" value="APOBEC/CMP_deaminase_Zn-bd"/>
</dbReference>